<dbReference type="RefSeq" id="WP_183375182.1">
    <property type="nucleotide sequence ID" value="NZ_CALVCN010000010.1"/>
</dbReference>
<dbReference type="Proteomes" id="UP000775500">
    <property type="component" value="Unassembled WGS sequence"/>
</dbReference>
<evidence type="ECO:0000313" key="4">
    <source>
        <dbReference type="Proteomes" id="UP000521313"/>
    </source>
</evidence>
<feature type="domain" description="PocR" evidence="1">
    <location>
        <begin position="4"/>
        <end position="160"/>
    </location>
</feature>
<reference evidence="2 4" key="1">
    <citation type="submission" date="2020-08" db="EMBL/GenBank/DDBJ databases">
        <title>Genomic Encyclopedia of Type Strains, Phase IV (KMG-IV): sequencing the most valuable type-strain genomes for metagenomic binning, comparative biology and taxonomic classification.</title>
        <authorList>
            <person name="Goeker M."/>
        </authorList>
    </citation>
    <scope>NUCLEOTIDE SEQUENCE [LARGE SCALE GENOMIC DNA]</scope>
    <source>
        <strain evidence="2 4">DSM 26963</strain>
    </source>
</reference>
<reference evidence="3" key="2">
    <citation type="submission" date="2020-08" db="EMBL/GenBank/DDBJ databases">
        <authorList>
            <person name="Cejkova D."/>
            <person name="Kubasova T."/>
            <person name="Jahodarova E."/>
            <person name="Rychlik I."/>
        </authorList>
    </citation>
    <scope>NUCLEOTIDE SEQUENCE</scope>
    <source>
        <strain evidence="3">An423</strain>
    </source>
</reference>
<dbReference type="EMBL" id="JACHHD010000007">
    <property type="protein sequence ID" value="MBB5184840.1"/>
    <property type="molecule type" value="Genomic_DNA"/>
</dbReference>
<gene>
    <name evidence="3" type="ORF">H5982_04070</name>
    <name evidence="2" type="ORF">HNQ43_000886</name>
</gene>
<dbReference type="InterPro" id="IPR018771">
    <property type="entry name" value="PocR_dom"/>
</dbReference>
<name>A0A7W8FYJ0_9FIRM</name>
<keyword evidence="5" id="KW-1185">Reference proteome</keyword>
<accession>A0A7W8FYJ0</accession>
<sequence>MNAMEAIYKAMDAYYDITGLHSYFVQNESDIISASAKEKNFFCKCLKTSTRALKHCDDCTVENYTQALQSMKVQTYSCHAGIVKWSVPVDVNGLTGVIVSEGVISKQQIKESDDWIGYLAEKYNVSRTILLENYHQIKEMTEEQVNCSIQLLEDILSYYASVVSED</sequence>
<proteinExistence type="predicted"/>
<dbReference type="Proteomes" id="UP000521313">
    <property type="component" value="Unassembled WGS sequence"/>
</dbReference>
<dbReference type="EMBL" id="JACJLU010000003">
    <property type="protein sequence ID" value="MBM6831285.1"/>
    <property type="molecule type" value="Genomic_DNA"/>
</dbReference>
<evidence type="ECO:0000313" key="3">
    <source>
        <dbReference type="EMBL" id="MBM6831285.1"/>
    </source>
</evidence>
<reference evidence="3 5" key="3">
    <citation type="journal article" date="2021" name="Sci. Rep.">
        <title>The distribution of antibiotic resistance genes in chicken gut microbiota commensals.</title>
        <authorList>
            <person name="Juricova H."/>
            <person name="Matiasovicova J."/>
            <person name="Kubasova T."/>
            <person name="Cejkova D."/>
            <person name="Rychlik I."/>
        </authorList>
    </citation>
    <scope>NUCLEOTIDE SEQUENCE [LARGE SCALE GENOMIC DNA]</scope>
    <source>
        <strain evidence="3 5">An423</strain>
    </source>
</reference>
<dbReference type="Pfam" id="PF10114">
    <property type="entry name" value="PocR"/>
    <property type="match status" value="1"/>
</dbReference>
<organism evidence="2 4">
    <name type="scientific">Faecalicoccus acidiformans</name>
    <dbReference type="NCBI Taxonomy" id="915173"/>
    <lineage>
        <taxon>Bacteria</taxon>
        <taxon>Bacillati</taxon>
        <taxon>Bacillota</taxon>
        <taxon>Erysipelotrichia</taxon>
        <taxon>Erysipelotrichales</taxon>
        <taxon>Erysipelotrichaceae</taxon>
        <taxon>Faecalicoccus</taxon>
    </lineage>
</organism>
<dbReference type="AlphaFoldDB" id="A0A7W8FYJ0"/>
<evidence type="ECO:0000259" key="1">
    <source>
        <dbReference type="Pfam" id="PF10114"/>
    </source>
</evidence>
<evidence type="ECO:0000313" key="5">
    <source>
        <dbReference type="Proteomes" id="UP000775500"/>
    </source>
</evidence>
<evidence type="ECO:0000313" key="2">
    <source>
        <dbReference type="EMBL" id="MBB5184840.1"/>
    </source>
</evidence>
<protein>
    <submittedName>
        <fullName evidence="2">Ligand-binding sensor protein</fullName>
    </submittedName>
    <submittedName>
        <fullName evidence="3">PocR ligand-binding domain-containing protein</fullName>
    </submittedName>
</protein>
<comment type="caution">
    <text evidence="2">The sequence shown here is derived from an EMBL/GenBank/DDBJ whole genome shotgun (WGS) entry which is preliminary data.</text>
</comment>